<name>A0ABM7ERX1_BIFBI</name>
<protein>
    <submittedName>
        <fullName evidence="2">Uncharacterized protein</fullName>
    </submittedName>
</protein>
<dbReference type="Proteomes" id="UP000035063">
    <property type="component" value="Chromosome"/>
</dbReference>
<sequence length="51" mass="5635">MRAGRRRAVRGDRLDQAAHDGDLSPTNSTDRKKEARWLNDGYGLPIALLGS</sequence>
<reference evidence="3" key="2">
    <citation type="journal article" date="2015" name="J. Biotechnol.">
        <title>Complete genome sequence of Bifidobacterium bifidum JCM 1255(T) isolated from feces of a breast-fed infant.</title>
        <authorList>
            <person name="Morita H."/>
            <person name="Toh H."/>
            <person name="Oshima K."/>
            <person name="Nakano A."/>
            <person name="Shindo C."/>
            <person name="Komiya K."/>
            <person name="Arakawa K."/>
            <person name="Suda W."/>
            <person name="Honda K."/>
            <person name="Hattori M."/>
        </authorList>
    </citation>
    <scope>NUCLEOTIDE SEQUENCE [LARGE SCALE GENOMIC DNA]</scope>
    <source>
        <strain evidence="3">JCM 1255</strain>
    </source>
</reference>
<feature type="compositionally biased region" description="Basic and acidic residues" evidence="1">
    <location>
        <begin position="9"/>
        <end position="22"/>
    </location>
</feature>
<organism evidence="2 3">
    <name type="scientific">Bifidobacterium bifidum ATCC 29521 = JCM 1255 = DSM 20456</name>
    <dbReference type="NCBI Taxonomy" id="500634"/>
    <lineage>
        <taxon>Bacteria</taxon>
        <taxon>Bacillati</taxon>
        <taxon>Actinomycetota</taxon>
        <taxon>Actinomycetes</taxon>
        <taxon>Bifidobacteriales</taxon>
        <taxon>Bifidobacteriaceae</taxon>
        <taxon>Bifidobacterium</taxon>
    </lineage>
</organism>
<evidence type="ECO:0000313" key="2">
    <source>
        <dbReference type="EMBL" id="BAQ98856.1"/>
    </source>
</evidence>
<proteinExistence type="predicted"/>
<gene>
    <name evidence="2" type="ORF">BBBF_1649</name>
</gene>
<keyword evidence="3" id="KW-1185">Reference proteome</keyword>
<evidence type="ECO:0000313" key="3">
    <source>
        <dbReference type="Proteomes" id="UP000035063"/>
    </source>
</evidence>
<feature type="region of interest" description="Disordered" evidence="1">
    <location>
        <begin position="1"/>
        <end position="34"/>
    </location>
</feature>
<accession>A0ABM7ERX1</accession>
<evidence type="ECO:0000256" key="1">
    <source>
        <dbReference type="SAM" id="MobiDB-lite"/>
    </source>
</evidence>
<reference evidence="2 3" key="1">
    <citation type="submission" date="2012-02" db="EMBL/GenBank/DDBJ databases">
        <title>Complete genome sequence of Bifidobacterium bifidum JCM 1255.</title>
        <authorList>
            <person name="Toh H."/>
            <person name="Oshima K."/>
            <person name="Morita H."/>
            <person name="Hattori M."/>
        </authorList>
    </citation>
    <scope>NUCLEOTIDE SEQUENCE [LARGE SCALE GENOMIC DNA]</scope>
    <source>
        <strain evidence="2 3">JCM 1255</strain>
    </source>
</reference>
<dbReference type="EMBL" id="AP012323">
    <property type="protein sequence ID" value="BAQ98856.1"/>
    <property type="molecule type" value="Genomic_DNA"/>
</dbReference>